<protein>
    <submittedName>
        <fullName evidence="2">27829_t:CDS:1</fullName>
    </submittedName>
</protein>
<organism evidence="2 3">
    <name type="scientific">Gigaspora margarita</name>
    <dbReference type="NCBI Taxonomy" id="4874"/>
    <lineage>
        <taxon>Eukaryota</taxon>
        <taxon>Fungi</taxon>
        <taxon>Fungi incertae sedis</taxon>
        <taxon>Mucoromycota</taxon>
        <taxon>Glomeromycotina</taxon>
        <taxon>Glomeromycetes</taxon>
        <taxon>Diversisporales</taxon>
        <taxon>Gigasporaceae</taxon>
        <taxon>Gigaspora</taxon>
    </lineage>
</organism>
<reference evidence="2 3" key="1">
    <citation type="submission" date="2021-06" db="EMBL/GenBank/DDBJ databases">
        <authorList>
            <person name="Kallberg Y."/>
            <person name="Tangrot J."/>
            <person name="Rosling A."/>
        </authorList>
    </citation>
    <scope>NUCLEOTIDE SEQUENCE [LARGE SCALE GENOMIC DNA]</scope>
    <source>
        <strain evidence="2 3">120-4 pot B 10/14</strain>
    </source>
</reference>
<evidence type="ECO:0000313" key="3">
    <source>
        <dbReference type="Proteomes" id="UP000789901"/>
    </source>
</evidence>
<evidence type="ECO:0000256" key="1">
    <source>
        <dbReference type="SAM" id="MobiDB-lite"/>
    </source>
</evidence>
<feature type="non-terminal residue" evidence="2">
    <location>
        <position position="123"/>
    </location>
</feature>
<feature type="region of interest" description="Disordered" evidence="1">
    <location>
        <begin position="73"/>
        <end position="97"/>
    </location>
</feature>
<gene>
    <name evidence="2" type="ORF">GMARGA_LOCUS7469</name>
</gene>
<proteinExistence type="predicted"/>
<sequence length="123" mass="14190">MKTYLQDLKRFLIGKTGRTYKDSELKRQLNPGSLHCRNGIDLAEACEVWMKKVNDFQGPATWNQKKIKGLTRMGTAEPKEASNASCYQDGIGHGKPYEDWKERDIRLLRQDDNDLSKSKNEEI</sequence>
<dbReference type="EMBL" id="CAJVQB010003621">
    <property type="protein sequence ID" value="CAG8613343.1"/>
    <property type="molecule type" value="Genomic_DNA"/>
</dbReference>
<comment type="caution">
    <text evidence="2">The sequence shown here is derived from an EMBL/GenBank/DDBJ whole genome shotgun (WGS) entry which is preliminary data.</text>
</comment>
<evidence type="ECO:0000313" key="2">
    <source>
        <dbReference type="EMBL" id="CAG8613343.1"/>
    </source>
</evidence>
<keyword evidence="3" id="KW-1185">Reference proteome</keyword>
<accession>A0ABN7UJL8</accession>
<dbReference type="Proteomes" id="UP000789901">
    <property type="component" value="Unassembled WGS sequence"/>
</dbReference>
<name>A0ABN7UJL8_GIGMA</name>